<evidence type="ECO:0000313" key="2">
    <source>
        <dbReference type="Proteomes" id="UP000001572"/>
    </source>
</evidence>
<dbReference type="STRING" id="293826.Amet_3506"/>
<evidence type="ECO:0000313" key="1">
    <source>
        <dbReference type="EMBL" id="ABR49633.1"/>
    </source>
</evidence>
<proteinExistence type="predicted"/>
<dbReference type="SUPFAM" id="SSF48239">
    <property type="entry name" value="Terpenoid cyclases/Protein prenyltransferases"/>
    <property type="match status" value="1"/>
</dbReference>
<dbReference type="Proteomes" id="UP000001572">
    <property type="component" value="Chromosome"/>
</dbReference>
<dbReference type="AlphaFoldDB" id="A6TTW5"/>
<dbReference type="KEGG" id="amt:Amet_3506"/>
<name>A6TTW5_ALKMQ</name>
<dbReference type="EMBL" id="CP000724">
    <property type="protein sequence ID" value="ABR49633.1"/>
    <property type="molecule type" value="Genomic_DNA"/>
</dbReference>
<protein>
    <submittedName>
        <fullName evidence="1">Uncharacterized protein</fullName>
    </submittedName>
</protein>
<reference evidence="2" key="1">
    <citation type="journal article" date="2016" name="Genome Announc.">
        <title>Complete genome sequence of Alkaliphilus metalliredigens strain QYMF, an alkaliphilic and metal-reducing bacterium isolated from borax-contaminated leachate ponds.</title>
        <authorList>
            <person name="Hwang C."/>
            <person name="Copeland A."/>
            <person name="Lucas S."/>
            <person name="Lapidus A."/>
            <person name="Barry K."/>
            <person name="Detter J.C."/>
            <person name="Glavina Del Rio T."/>
            <person name="Hammon N."/>
            <person name="Israni S."/>
            <person name="Dalin E."/>
            <person name="Tice H."/>
            <person name="Pitluck S."/>
            <person name="Chertkov O."/>
            <person name="Brettin T."/>
            <person name="Bruce D."/>
            <person name="Han C."/>
            <person name="Schmutz J."/>
            <person name="Larimer F."/>
            <person name="Land M.L."/>
            <person name="Hauser L."/>
            <person name="Kyrpides N."/>
            <person name="Mikhailova N."/>
            <person name="Ye Q."/>
            <person name="Zhou J."/>
            <person name="Richardson P."/>
            <person name="Fields M.W."/>
        </authorList>
    </citation>
    <scope>NUCLEOTIDE SEQUENCE [LARGE SCALE GENOMIC DNA]</scope>
    <source>
        <strain evidence="2">QYMF</strain>
    </source>
</reference>
<dbReference type="RefSeq" id="WP_012064596.1">
    <property type="nucleotide sequence ID" value="NC_009633.1"/>
</dbReference>
<dbReference type="HOGENOM" id="CLU_051344_0_0_9"/>
<dbReference type="eggNOG" id="ENOG502Z95C">
    <property type="taxonomic scope" value="Bacteria"/>
</dbReference>
<keyword evidence="2" id="KW-1185">Reference proteome</keyword>
<dbReference type="InterPro" id="IPR008930">
    <property type="entry name" value="Terpenoid_cyclase/PrenylTrfase"/>
</dbReference>
<gene>
    <name evidence="1" type="ordered locus">Amet_3506</name>
</gene>
<accession>A6TTW5</accession>
<sequence>MKTLNKDCFDQASKSIMKYGRALEKSLYQKHFNNGTDQSIMNELKKFQNEDGGFGQGIESDFRLPSSSPMATSVGLGHLSKLDDLEESQEMIQAAIGYLETSFDKDKNGWFAVPKEVNDFPHAPWWHFNEADGMTVIDRNWGNPSAEILAYLYQYRQYVKKLDVDGLVDYAIRHIENVQEIDSENEIFCYIKLYDVLPEELQKRLYKRISLAIEQVIIYDEEKWHEYVPIPVDFVKSSNSNQFGVVEAKLNRNLDFILNELESNGKINPPWGESFYEGDLKDAYNEWIGLLTLKALVNLDGFERIEE</sequence>
<organism evidence="1 2">
    <name type="scientific">Alkaliphilus metalliredigens (strain QYMF)</name>
    <dbReference type="NCBI Taxonomy" id="293826"/>
    <lineage>
        <taxon>Bacteria</taxon>
        <taxon>Bacillati</taxon>
        <taxon>Bacillota</taxon>
        <taxon>Clostridia</taxon>
        <taxon>Peptostreptococcales</taxon>
        <taxon>Natronincolaceae</taxon>
        <taxon>Alkaliphilus</taxon>
    </lineage>
</organism>